<dbReference type="SUPFAM" id="SSF53098">
    <property type="entry name" value="Ribonuclease H-like"/>
    <property type="match status" value="1"/>
</dbReference>
<evidence type="ECO:0000259" key="1">
    <source>
        <dbReference type="Pfam" id="PF24764"/>
    </source>
</evidence>
<comment type="caution">
    <text evidence="2">The sequence shown here is derived from an EMBL/GenBank/DDBJ whole genome shotgun (WGS) entry which is preliminary data.</text>
</comment>
<dbReference type="Proteomes" id="UP001148786">
    <property type="component" value="Unassembled WGS sequence"/>
</dbReference>
<gene>
    <name evidence="2" type="ORF">NLJ89_g3717</name>
</gene>
<proteinExistence type="predicted"/>
<reference evidence="2" key="1">
    <citation type="submission" date="2022-07" db="EMBL/GenBank/DDBJ databases">
        <title>Genome Sequence of Agrocybe chaxingu.</title>
        <authorList>
            <person name="Buettner E."/>
        </authorList>
    </citation>
    <scope>NUCLEOTIDE SEQUENCE</scope>
    <source>
        <strain evidence="2">MP-N11</strain>
    </source>
</reference>
<feature type="domain" description="Integrase core" evidence="1">
    <location>
        <begin position="98"/>
        <end position="267"/>
    </location>
</feature>
<dbReference type="AlphaFoldDB" id="A0A9W8K432"/>
<dbReference type="InterPro" id="IPR012337">
    <property type="entry name" value="RNaseH-like_sf"/>
</dbReference>
<keyword evidence="3" id="KW-1185">Reference proteome</keyword>
<evidence type="ECO:0000313" key="3">
    <source>
        <dbReference type="Proteomes" id="UP001148786"/>
    </source>
</evidence>
<dbReference type="PANTHER" id="PTHR46791">
    <property type="entry name" value="EXPRESSED PROTEIN"/>
    <property type="match status" value="1"/>
</dbReference>
<protein>
    <recommendedName>
        <fullName evidence="1">Integrase core domain-containing protein</fullName>
    </recommendedName>
</protein>
<dbReference type="Pfam" id="PF24764">
    <property type="entry name" value="rva_4"/>
    <property type="match status" value="1"/>
</dbReference>
<dbReference type="EMBL" id="JANKHO010000281">
    <property type="protein sequence ID" value="KAJ3512101.1"/>
    <property type="molecule type" value="Genomic_DNA"/>
</dbReference>
<sequence>MLPEDVQQIALDIPTTVQSALHNPISQHHSPISDEDLDDLIIRLRFHFRRAGIAMLDGMLLRLGHRVQRERIRESLLRIDPGPMHFGIMTDNMQLVKGLIRWGIVIHGFIDGYSRLITGLRASSNNHGDTVLELFLSATAIYGVPSRLRGDHGVENILVAAWMEDRRGRHRGSYIWGRSVHNVRIERLWVDMTAQIGATWANLFVVLELRHGLDINNRSHIWLLQHIYLPLINTDLLFFAEAWNEHRIQIRDGPNRSPNDMFGFDMLVHGVRGDPLDEMMSQEELEVYGIDWEGLRNDRLLESQQLNNGIEEGITSWVGQYGPPEHLNEVRVDSPDTPLSEEAILWLNNIVASWRNRADDEGRILLWAQALAAAQSISNLF</sequence>
<dbReference type="OrthoDB" id="3252187at2759"/>
<name>A0A9W8K432_9AGAR</name>
<dbReference type="PANTHER" id="PTHR46791:SF5">
    <property type="entry name" value="CLR5 DOMAIN-CONTAINING PROTEIN-RELATED"/>
    <property type="match status" value="1"/>
</dbReference>
<organism evidence="2 3">
    <name type="scientific">Agrocybe chaxingu</name>
    <dbReference type="NCBI Taxonomy" id="84603"/>
    <lineage>
        <taxon>Eukaryota</taxon>
        <taxon>Fungi</taxon>
        <taxon>Dikarya</taxon>
        <taxon>Basidiomycota</taxon>
        <taxon>Agaricomycotina</taxon>
        <taxon>Agaricomycetes</taxon>
        <taxon>Agaricomycetidae</taxon>
        <taxon>Agaricales</taxon>
        <taxon>Agaricineae</taxon>
        <taxon>Strophariaceae</taxon>
        <taxon>Agrocybe</taxon>
    </lineage>
</organism>
<accession>A0A9W8K432</accession>
<evidence type="ECO:0000313" key="2">
    <source>
        <dbReference type="EMBL" id="KAJ3512101.1"/>
    </source>
</evidence>
<dbReference type="InterPro" id="IPR058913">
    <property type="entry name" value="Integrase_dom_put"/>
</dbReference>